<reference evidence="3" key="1">
    <citation type="journal article" date="2013" name="Science">
        <title>Comparative analysis of bat genomes provides insight into the evolution of flight and immunity.</title>
        <authorList>
            <person name="Zhang G."/>
            <person name="Cowled C."/>
            <person name="Shi Z."/>
            <person name="Huang Z."/>
            <person name="Bishop-Lilly K.A."/>
            <person name="Fang X."/>
            <person name="Wynne J.W."/>
            <person name="Xiong Z."/>
            <person name="Baker M.L."/>
            <person name="Zhao W."/>
            <person name="Tachedjian M."/>
            <person name="Zhu Y."/>
            <person name="Zhou P."/>
            <person name="Jiang X."/>
            <person name="Ng J."/>
            <person name="Yang L."/>
            <person name="Wu L."/>
            <person name="Xiao J."/>
            <person name="Feng Y."/>
            <person name="Chen Y."/>
            <person name="Sun X."/>
            <person name="Zhang Y."/>
            <person name="Marsh G.A."/>
            <person name="Crameri G."/>
            <person name="Broder C.C."/>
            <person name="Frey K.G."/>
            <person name="Wang L.F."/>
            <person name="Wang J."/>
        </authorList>
    </citation>
    <scope>NUCLEOTIDE SEQUENCE [LARGE SCALE GENOMIC DNA]</scope>
</reference>
<name>L5JZF0_PTEAL</name>
<organism evidence="2 3">
    <name type="scientific">Pteropus alecto</name>
    <name type="common">Black flying fox</name>
    <dbReference type="NCBI Taxonomy" id="9402"/>
    <lineage>
        <taxon>Eukaryota</taxon>
        <taxon>Metazoa</taxon>
        <taxon>Chordata</taxon>
        <taxon>Craniata</taxon>
        <taxon>Vertebrata</taxon>
        <taxon>Euteleostomi</taxon>
        <taxon>Mammalia</taxon>
        <taxon>Eutheria</taxon>
        <taxon>Laurasiatheria</taxon>
        <taxon>Chiroptera</taxon>
        <taxon>Yinpterochiroptera</taxon>
        <taxon>Pteropodoidea</taxon>
        <taxon>Pteropodidae</taxon>
        <taxon>Pteropodinae</taxon>
        <taxon>Pteropus</taxon>
    </lineage>
</organism>
<evidence type="ECO:0000313" key="3">
    <source>
        <dbReference type="Proteomes" id="UP000010552"/>
    </source>
</evidence>
<dbReference type="Proteomes" id="UP000010552">
    <property type="component" value="Unassembled WGS sequence"/>
</dbReference>
<accession>L5JZF0</accession>
<proteinExistence type="predicted"/>
<dbReference type="AlphaFoldDB" id="L5JZF0"/>
<protein>
    <submittedName>
        <fullName evidence="2">Uncharacterized protein</fullName>
    </submittedName>
</protein>
<sequence>MRVPAIGGFGGRRKRLCWDRRAEMGSRRRWPVLPKPVPGPGLVWLTGPNREDAESSGKPQSQPVRGPRGCWPHRRDAACPPPAGRRGAPESTAAAEGSNLRPHTAHTQWHSVAGMARRRPPKGKAMLRLAVVLHACGHTRLHPGQGHVWPPPPPLLCPRSRGGLAPRGLRCAWTQDHLLSSIRG</sequence>
<feature type="region of interest" description="Disordered" evidence="1">
    <location>
        <begin position="25"/>
        <end position="107"/>
    </location>
</feature>
<keyword evidence="3" id="KW-1185">Reference proteome</keyword>
<dbReference type="InParanoid" id="L5JZF0"/>
<gene>
    <name evidence="2" type="ORF">PAL_GLEAN10024787</name>
</gene>
<evidence type="ECO:0000256" key="1">
    <source>
        <dbReference type="SAM" id="MobiDB-lite"/>
    </source>
</evidence>
<evidence type="ECO:0000313" key="2">
    <source>
        <dbReference type="EMBL" id="ELK04432.1"/>
    </source>
</evidence>
<dbReference type="EMBL" id="KB031072">
    <property type="protein sequence ID" value="ELK04432.1"/>
    <property type="molecule type" value="Genomic_DNA"/>
</dbReference>